<proteinExistence type="predicted"/>
<feature type="non-terminal residue" evidence="1">
    <location>
        <position position="1"/>
    </location>
</feature>
<comment type="caution">
    <text evidence="1">The sequence shown here is derived from an EMBL/GenBank/DDBJ whole genome shotgun (WGS) entry which is preliminary data.</text>
</comment>
<name>A0A820TBP2_9BILA</name>
<evidence type="ECO:0000313" key="1">
    <source>
        <dbReference type="EMBL" id="CAF4464333.1"/>
    </source>
</evidence>
<reference evidence="1" key="1">
    <citation type="submission" date="2021-02" db="EMBL/GenBank/DDBJ databases">
        <authorList>
            <person name="Nowell W R."/>
        </authorList>
    </citation>
    <scope>NUCLEOTIDE SEQUENCE</scope>
</reference>
<sequence length="79" mass="8914">VFDDETYFQAITSPSSIDLIKSYDSLDPNLRYVEGQSQFNLNDVLQQKTTLDTQSPSILPKTQIMTTSDIPSNELLQKS</sequence>
<dbReference type="AlphaFoldDB" id="A0A820TBP2"/>
<evidence type="ECO:0000313" key="2">
    <source>
        <dbReference type="Proteomes" id="UP000663881"/>
    </source>
</evidence>
<gene>
    <name evidence="1" type="ORF">OKA104_LOCUS54877</name>
</gene>
<dbReference type="EMBL" id="CAJOAY010037500">
    <property type="protein sequence ID" value="CAF4464333.1"/>
    <property type="molecule type" value="Genomic_DNA"/>
</dbReference>
<dbReference type="Proteomes" id="UP000663881">
    <property type="component" value="Unassembled WGS sequence"/>
</dbReference>
<accession>A0A820TBP2</accession>
<protein>
    <submittedName>
        <fullName evidence="1">Uncharacterized protein</fullName>
    </submittedName>
</protein>
<organism evidence="1 2">
    <name type="scientific">Adineta steineri</name>
    <dbReference type="NCBI Taxonomy" id="433720"/>
    <lineage>
        <taxon>Eukaryota</taxon>
        <taxon>Metazoa</taxon>
        <taxon>Spiralia</taxon>
        <taxon>Gnathifera</taxon>
        <taxon>Rotifera</taxon>
        <taxon>Eurotatoria</taxon>
        <taxon>Bdelloidea</taxon>
        <taxon>Adinetida</taxon>
        <taxon>Adinetidae</taxon>
        <taxon>Adineta</taxon>
    </lineage>
</organism>